<organism evidence="1">
    <name type="scientific">mine drainage metagenome</name>
    <dbReference type="NCBI Taxonomy" id="410659"/>
    <lineage>
        <taxon>unclassified sequences</taxon>
        <taxon>metagenomes</taxon>
        <taxon>ecological metagenomes</taxon>
    </lineage>
</organism>
<dbReference type="InterPro" id="IPR016181">
    <property type="entry name" value="Acyl_CoA_acyltransferase"/>
</dbReference>
<reference evidence="1" key="1">
    <citation type="submission" date="2013-08" db="EMBL/GenBank/DDBJ databases">
        <authorList>
            <person name="Mendez C."/>
            <person name="Richter M."/>
            <person name="Ferrer M."/>
            <person name="Sanchez J."/>
        </authorList>
    </citation>
    <scope>NUCLEOTIDE SEQUENCE</scope>
</reference>
<dbReference type="InterPro" id="IPR007434">
    <property type="entry name" value="FemAB-like"/>
</dbReference>
<dbReference type="Pfam" id="PF04339">
    <property type="entry name" value="FemAB_like"/>
    <property type="match status" value="1"/>
</dbReference>
<dbReference type="PANTHER" id="PTHR47017:SF1">
    <property type="entry name" value="ACYL-COA"/>
    <property type="match status" value="1"/>
</dbReference>
<dbReference type="EMBL" id="AUZY01010680">
    <property type="protein sequence ID" value="EQD37631.1"/>
    <property type="molecule type" value="Genomic_DNA"/>
</dbReference>
<reference evidence="1" key="2">
    <citation type="journal article" date="2014" name="ISME J.">
        <title>Microbial stratification in low pH oxic and suboxic macroscopic growths along an acid mine drainage.</title>
        <authorList>
            <person name="Mendez-Garcia C."/>
            <person name="Mesa V."/>
            <person name="Sprenger R.R."/>
            <person name="Richter M."/>
            <person name="Diez M.S."/>
            <person name="Solano J."/>
            <person name="Bargiela R."/>
            <person name="Golyshina O.V."/>
            <person name="Manteca A."/>
            <person name="Ramos J.L."/>
            <person name="Gallego J.R."/>
            <person name="Llorente I."/>
            <person name="Martins Dos Santos V.A."/>
            <person name="Jensen O.N."/>
            <person name="Pelaez A.I."/>
            <person name="Sanchez J."/>
            <person name="Ferrer M."/>
        </authorList>
    </citation>
    <scope>NUCLEOTIDE SEQUENCE</scope>
</reference>
<comment type="caution">
    <text evidence="1">The sequence shown here is derived from an EMBL/GenBank/DDBJ whole genome shotgun (WGS) entry which is preliminary data.</text>
</comment>
<name>T0YQ01_9ZZZZ</name>
<proteinExistence type="predicted"/>
<dbReference type="AlphaFoldDB" id="T0YQ01"/>
<accession>T0YQ01</accession>
<evidence type="ECO:0000313" key="1">
    <source>
        <dbReference type="EMBL" id="EQD37631.1"/>
    </source>
</evidence>
<gene>
    <name evidence="1" type="ORF">B1B_16060</name>
</gene>
<sequence length="380" mass="42568">MTLALRIIERLDTTAAADWDALRPDDNPFLCHAFLAGLEQHGCLRAEWGWQAQHLGLFEGDRLVAAAPLYLKFNSHGEFVFDQAWAQALERAGGDYYPKLLCAVPYSPVVGPRLLVGAGVGADARRAALLAGLRELMQSAQLSSTHLLFLEADDLAACARDDAHWLARSDVQFHWSNRGWHTFEDFLAALKHKKRKNIRAERAQVVASSLRIEWREGASLDASEWHAVHALYLDTFDAHGNLAALSAEFFVDLGTALPGQVWLALAWRGIRMVAMALFLSSSSTLYGRYWGSRENAPGLHFELCYYQGIEHCLRAGLQRFEPGAQGEHKLARGFLPTLTHSRHIIAHADLRRAVAQYLAQEQLQVRAWRDELLTHSPYAQ</sequence>
<protein>
    <submittedName>
        <fullName evidence="1">Protein containing DUF482</fullName>
    </submittedName>
</protein>
<dbReference type="SUPFAM" id="SSF55729">
    <property type="entry name" value="Acyl-CoA N-acyltransferases (Nat)"/>
    <property type="match status" value="1"/>
</dbReference>
<dbReference type="PANTHER" id="PTHR47017">
    <property type="entry name" value="ACYL-COA"/>
    <property type="match status" value="1"/>
</dbReference>
<dbReference type="Gene3D" id="3.40.630.30">
    <property type="match status" value="1"/>
</dbReference>